<keyword evidence="5 8" id="KW-0378">Hydrolase</keyword>
<dbReference type="PANTHER" id="PTHR30620:SF16">
    <property type="entry name" value="LYSOSOMAL BETA GLUCOSIDASE"/>
    <property type="match status" value="1"/>
</dbReference>
<dbReference type="FunFam" id="3.40.50.1700:FF:000004">
    <property type="entry name" value="Periplasmic beta-glucosidase"/>
    <property type="match status" value="1"/>
</dbReference>
<dbReference type="GO" id="GO:0008422">
    <property type="term" value="F:beta-glucosidase activity"/>
    <property type="evidence" value="ECO:0007669"/>
    <property type="project" value="UniProtKB-EC"/>
</dbReference>
<dbReference type="Gene3D" id="3.40.50.1700">
    <property type="entry name" value="Glycoside hydrolase family 3 C-terminal domain"/>
    <property type="match status" value="1"/>
</dbReference>
<evidence type="ECO:0000256" key="1">
    <source>
        <dbReference type="ARBA" id="ARBA00000448"/>
    </source>
</evidence>
<gene>
    <name evidence="8" type="primary">bglX_5</name>
    <name evidence="8" type="ORF">NCTC12965_06406</name>
</gene>
<dbReference type="AlphaFoldDB" id="A0A4U9W0L5"/>
<evidence type="ECO:0000256" key="4">
    <source>
        <dbReference type="ARBA" id="ARBA00022729"/>
    </source>
</evidence>
<dbReference type="InterPro" id="IPR002772">
    <property type="entry name" value="Glyco_hydro_3_C"/>
</dbReference>
<keyword evidence="4" id="KW-0732">Signal</keyword>
<evidence type="ECO:0000259" key="7">
    <source>
        <dbReference type="Pfam" id="PF01915"/>
    </source>
</evidence>
<comment type="catalytic activity">
    <reaction evidence="1">
        <text>Hydrolysis of terminal, non-reducing beta-D-glucosyl residues with release of beta-D-glucose.</text>
        <dbReference type="EC" id="3.2.1.21"/>
    </reaction>
</comment>
<feature type="domain" description="Glycoside hydrolase family 3 C-terminal" evidence="7">
    <location>
        <begin position="18"/>
        <end position="175"/>
    </location>
</feature>
<reference evidence="8" key="1">
    <citation type="submission" date="2019-05" db="EMBL/GenBank/DDBJ databases">
        <authorList>
            <consortium name="Pathogen Informatics"/>
        </authorList>
    </citation>
    <scope>NUCLEOTIDE SEQUENCE [LARGE SCALE GENOMIC DNA]</scope>
    <source>
        <strain evidence="8">NCTC12965</strain>
    </source>
</reference>
<dbReference type="EMBL" id="CABEEZ010000126">
    <property type="protein sequence ID" value="VTR52629.1"/>
    <property type="molecule type" value="Genomic_DNA"/>
</dbReference>
<evidence type="ECO:0000256" key="3">
    <source>
        <dbReference type="ARBA" id="ARBA00012744"/>
    </source>
</evidence>
<dbReference type="GO" id="GO:0009251">
    <property type="term" value="P:glucan catabolic process"/>
    <property type="evidence" value="ECO:0007669"/>
    <property type="project" value="TreeGrafter"/>
</dbReference>
<name>A0A4U9W0L5_SERFO</name>
<accession>A0A4U9W0L5</accession>
<comment type="similarity">
    <text evidence="2">Belongs to the glycosyl hydrolase 3 family.</text>
</comment>
<proteinExistence type="inferred from homology"/>
<dbReference type="Pfam" id="PF01915">
    <property type="entry name" value="Glyco_hydro_3_C"/>
    <property type="match status" value="1"/>
</dbReference>
<protein>
    <recommendedName>
        <fullName evidence="3">beta-glucosidase</fullName>
        <ecNumber evidence="3">3.2.1.21</ecNumber>
    </recommendedName>
</protein>
<evidence type="ECO:0000256" key="5">
    <source>
        <dbReference type="ARBA" id="ARBA00022801"/>
    </source>
</evidence>
<dbReference type="SUPFAM" id="SSF52279">
    <property type="entry name" value="Beta-D-glucan exohydrolase, C-terminal domain"/>
    <property type="match status" value="1"/>
</dbReference>
<evidence type="ECO:0000256" key="2">
    <source>
        <dbReference type="ARBA" id="ARBA00005336"/>
    </source>
</evidence>
<dbReference type="InterPro" id="IPR051915">
    <property type="entry name" value="Cellulose_Degrad_GH3"/>
</dbReference>
<dbReference type="EC" id="3.2.1.21" evidence="3"/>
<dbReference type="PANTHER" id="PTHR30620">
    <property type="entry name" value="PERIPLASMIC BETA-GLUCOSIDASE-RELATED"/>
    <property type="match status" value="1"/>
</dbReference>
<keyword evidence="6 8" id="KW-0326">Glycosidase</keyword>
<evidence type="ECO:0000256" key="6">
    <source>
        <dbReference type="ARBA" id="ARBA00023295"/>
    </source>
</evidence>
<sequence>MKGLQNAVGDKASILYAKGANITQDKSIVDYLNEYETAVAFDTRSPQQMIDEAVKIAKQADVVVAVVGEAQGMAHEASSRADITIPQSQRDLIAALKATGKPLVLVLMNGRPLALSWESEQADAMLETWYSGTEGGNAIADVLFGDYNPSGKLPMTFPRSVGQIPIYYNHLNTGRPFGKENPGKYTSRYF</sequence>
<dbReference type="InterPro" id="IPR036881">
    <property type="entry name" value="Glyco_hydro_3_C_sf"/>
</dbReference>
<evidence type="ECO:0000313" key="8">
    <source>
        <dbReference type="EMBL" id="VTR52629.1"/>
    </source>
</evidence>
<organism evidence="8">
    <name type="scientific">Serratia fonticola</name>
    <dbReference type="NCBI Taxonomy" id="47917"/>
    <lineage>
        <taxon>Bacteria</taxon>
        <taxon>Pseudomonadati</taxon>
        <taxon>Pseudomonadota</taxon>
        <taxon>Gammaproteobacteria</taxon>
        <taxon>Enterobacterales</taxon>
        <taxon>Yersiniaceae</taxon>
        <taxon>Serratia</taxon>
    </lineage>
</organism>